<sequence>MVVAHLQPLAHIQKIPTMVTIHALSHPIDRNCRSPVRLRCPPNRSLFRPIPVAPATLMVADHCRTTALVQTIIAMLLIHPEMLPIDRNLASNSACAACRNAGCFSIFRRHQWDQGSRTTHNLAVSSWAAHSTYG</sequence>
<gene>
    <name evidence="1" type="ORF">OLEA9_A074795</name>
</gene>
<name>A0A8S0QSL9_OLEEU</name>
<dbReference type="Proteomes" id="UP000594638">
    <property type="component" value="Unassembled WGS sequence"/>
</dbReference>
<keyword evidence="2" id="KW-1185">Reference proteome</keyword>
<dbReference type="AlphaFoldDB" id="A0A8S0QSL9"/>
<reference evidence="1 2" key="1">
    <citation type="submission" date="2019-12" db="EMBL/GenBank/DDBJ databases">
        <authorList>
            <person name="Alioto T."/>
            <person name="Alioto T."/>
            <person name="Gomez Garrido J."/>
        </authorList>
    </citation>
    <scope>NUCLEOTIDE SEQUENCE [LARGE SCALE GENOMIC DNA]</scope>
</reference>
<dbReference type="Gramene" id="OE9A074795T1">
    <property type="protein sequence ID" value="OE9A074795C1"/>
    <property type="gene ID" value="OE9A074795"/>
</dbReference>
<proteinExistence type="predicted"/>
<dbReference type="EMBL" id="CACTIH010001922">
    <property type="protein sequence ID" value="CAA2968813.1"/>
    <property type="molecule type" value="Genomic_DNA"/>
</dbReference>
<accession>A0A8S0QSL9</accession>
<protein>
    <submittedName>
        <fullName evidence="1">Uncharacterized protein</fullName>
    </submittedName>
</protein>
<evidence type="ECO:0000313" key="2">
    <source>
        <dbReference type="Proteomes" id="UP000594638"/>
    </source>
</evidence>
<organism evidence="1 2">
    <name type="scientific">Olea europaea subsp. europaea</name>
    <dbReference type="NCBI Taxonomy" id="158383"/>
    <lineage>
        <taxon>Eukaryota</taxon>
        <taxon>Viridiplantae</taxon>
        <taxon>Streptophyta</taxon>
        <taxon>Embryophyta</taxon>
        <taxon>Tracheophyta</taxon>
        <taxon>Spermatophyta</taxon>
        <taxon>Magnoliopsida</taxon>
        <taxon>eudicotyledons</taxon>
        <taxon>Gunneridae</taxon>
        <taxon>Pentapetalae</taxon>
        <taxon>asterids</taxon>
        <taxon>lamiids</taxon>
        <taxon>Lamiales</taxon>
        <taxon>Oleaceae</taxon>
        <taxon>Oleeae</taxon>
        <taxon>Olea</taxon>
    </lineage>
</organism>
<evidence type="ECO:0000313" key="1">
    <source>
        <dbReference type="EMBL" id="CAA2968813.1"/>
    </source>
</evidence>
<comment type="caution">
    <text evidence="1">The sequence shown here is derived from an EMBL/GenBank/DDBJ whole genome shotgun (WGS) entry which is preliminary data.</text>
</comment>